<sequence>MKVWLTKKIGLASNHLTQLITAFTMNSQFQLYIYIYIYPLLPSRQELLPSLKHGHGSWVDVSVSDTGRTRIRHGHGVRHPKIQWWTRAGHGRDTVGHNETRLGEGERKLEFRGEGEIFGEWKKKRRPLEMVDTRE</sequence>
<organism evidence="1 2">
    <name type="scientific">Corchorus olitorius</name>
    <dbReference type="NCBI Taxonomy" id="93759"/>
    <lineage>
        <taxon>Eukaryota</taxon>
        <taxon>Viridiplantae</taxon>
        <taxon>Streptophyta</taxon>
        <taxon>Embryophyta</taxon>
        <taxon>Tracheophyta</taxon>
        <taxon>Spermatophyta</taxon>
        <taxon>Magnoliopsida</taxon>
        <taxon>eudicotyledons</taxon>
        <taxon>Gunneridae</taxon>
        <taxon>Pentapetalae</taxon>
        <taxon>rosids</taxon>
        <taxon>malvids</taxon>
        <taxon>Malvales</taxon>
        <taxon>Malvaceae</taxon>
        <taxon>Grewioideae</taxon>
        <taxon>Apeibeae</taxon>
        <taxon>Corchorus</taxon>
    </lineage>
</organism>
<name>A0A1R3KP80_9ROSI</name>
<comment type="caution">
    <text evidence="1">The sequence shown here is derived from an EMBL/GenBank/DDBJ whole genome shotgun (WGS) entry which is preliminary data.</text>
</comment>
<reference evidence="2" key="1">
    <citation type="submission" date="2013-09" db="EMBL/GenBank/DDBJ databases">
        <title>Corchorus olitorius genome sequencing.</title>
        <authorList>
            <person name="Alam M."/>
            <person name="Haque M.S."/>
            <person name="Islam M.S."/>
            <person name="Emdad E.M."/>
            <person name="Islam M.M."/>
            <person name="Ahmed B."/>
            <person name="Halim A."/>
            <person name="Hossen Q.M.M."/>
            <person name="Hossain M.Z."/>
            <person name="Ahmed R."/>
            <person name="Khan M.M."/>
            <person name="Islam R."/>
            <person name="Rashid M.M."/>
            <person name="Khan S.A."/>
            <person name="Rahman M.S."/>
            <person name="Alam M."/>
            <person name="Yahiya A.S."/>
            <person name="Khan M.S."/>
            <person name="Azam M.S."/>
            <person name="Haque T."/>
            <person name="Lashkar M.Z.H."/>
            <person name="Akhand A.I."/>
            <person name="Morshed G."/>
            <person name="Roy S."/>
            <person name="Uddin K.S."/>
            <person name="Rabeya T."/>
            <person name="Hossain A.S."/>
            <person name="Chowdhury A."/>
            <person name="Snigdha A.R."/>
            <person name="Mortoza M.S."/>
            <person name="Matin S.A."/>
            <person name="Hoque S.M.E."/>
            <person name="Islam M.K."/>
            <person name="Roy D.K."/>
            <person name="Haider R."/>
            <person name="Moosa M.M."/>
            <person name="Elias S.M."/>
            <person name="Hasan A.M."/>
            <person name="Jahan S."/>
            <person name="Shafiuddin M."/>
            <person name="Mahmood N."/>
            <person name="Shommy N.S."/>
        </authorList>
    </citation>
    <scope>NUCLEOTIDE SEQUENCE [LARGE SCALE GENOMIC DNA]</scope>
    <source>
        <strain evidence="2">cv. O-4</strain>
    </source>
</reference>
<evidence type="ECO:0000313" key="1">
    <source>
        <dbReference type="EMBL" id="OMP08869.1"/>
    </source>
</evidence>
<evidence type="ECO:0000313" key="2">
    <source>
        <dbReference type="Proteomes" id="UP000187203"/>
    </source>
</evidence>
<dbReference type="EMBL" id="AWUE01012581">
    <property type="protein sequence ID" value="OMP08869.1"/>
    <property type="molecule type" value="Genomic_DNA"/>
</dbReference>
<dbReference type="Proteomes" id="UP000187203">
    <property type="component" value="Unassembled WGS sequence"/>
</dbReference>
<dbReference type="AlphaFoldDB" id="A0A1R3KP80"/>
<gene>
    <name evidence="1" type="ORF">COLO4_06041</name>
</gene>
<proteinExistence type="predicted"/>
<keyword evidence="2" id="KW-1185">Reference proteome</keyword>
<accession>A0A1R3KP80</accession>
<protein>
    <submittedName>
        <fullName evidence="1">Ethylene-responsive-like protein</fullName>
    </submittedName>
</protein>